<dbReference type="InterPro" id="IPR032816">
    <property type="entry name" value="VTT_dom"/>
</dbReference>
<name>A0A0F7JU40_9SPHN</name>
<gene>
    <name evidence="3" type="ORF">NX02_p0990</name>
</gene>
<geneLocation type="plasmid" evidence="3 4">
    <name>pNXO2</name>
</geneLocation>
<proteinExistence type="predicted"/>
<sequence length="147" mass="15911">MDLLALGYPGLFLAALVAATLLPAQSELLLLAMLASGRFEPVPLLLAASVGNVLGSTLNWALGRFLAHHRGARWFPVSETAMAKAERRYRRFGALSLLFSWLPIIGDPLTLIAGVLRTPLSRFLLLVTIAKSGRYLVLMVAHGYLTA</sequence>
<dbReference type="PANTHER" id="PTHR42709:SF4">
    <property type="entry name" value="INNER MEMBRANE PROTEIN YQAA"/>
    <property type="match status" value="1"/>
</dbReference>
<keyword evidence="4" id="KW-1185">Reference proteome</keyword>
<accession>A0A0F7JU40</accession>
<dbReference type="EMBL" id="CP011450">
    <property type="protein sequence ID" value="AKH18839.1"/>
    <property type="molecule type" value="Genomic_DNA"/>
</dbReference>
<evidence type="ECO:0000313" key="3">
    <source>
        <dbReference type="EMBL" id="AKH18839.1"/>
    </source>
</evidence>
<evidence type="ECO:0000259" key="2">
    <source>
        <dbReference type="Pfam" id="PF09335"/>
    </source>
</evidence>
<feature type="transmembrane region" description="Helical" evidence="1">
    <location>
        <begin position="122"/>
        <end position="145"/>
    </location>
</feature>
<organism evidence="3 4">
    <name type="scientific">Sphingomonas sanxanigenens DSM 19645 = NX02</name>
    <dbReference type="NCBI Taxonomy" id="1123269"/>
    <lineage>
        <taxon>Bacteria</taxon>
        <taxon>Pseudomonadati</taxon>
        <taxon>Pseudomonadota</taxon>
        <taxon>Alphaproteobacteria</taxon>
        <taxon>Sphingomonadales</taxon>
        <taxon>Sphingomonadaceae</taxon>
        <taxon>Sphingomonas</taxon>
    </lineage>
</organism>
<evidence type="ECO:0000313" key="4">
    <source>
        <dbReference type="Proteomes" id="UP000018851"/>
    </source>
</evidence>
<dbReference type="Pfam" id="PF09335">
    <property type="entry name" value="VTT_dom"/>
    <property type="match status" value="1"/>
</dbReference>
<keyword evidence="1" id="KW-1133">Transmembrane helix</keyword>
<dbReference type="KEGG" id="ssan:NX02_p0990"/>
<feature type="domain" description="VTT" evidence="2">
    <location>
        <begin position="30"/>
        <end position="140"/>
    </location>
</feature>
<dbReference type="PANTHER" id="PTHR42709">
    <property type="entry name" value="ALKALINE PHOSPHATASE LIKE PROTEIN"/>
    <property type="match status" value="1"/>
</dbReference>
<dbReference type="InterPro" id="IPR051311">
    <property type="entry name" value="DedA_domain"/>
</dbReference>
<protein>
    <submittedName>
        <fullName evidence="3">Membrane protein</fullName>
    </submittedName>
</protein>
<evidence type="ECO:0000256" key="1">
    <source>
        <dbReference type="SAM" id="Phobius"/>
    </source>
</evidence>
<keyword evidence="1" id="KW-0812">Transmembrane</keyword>
<feature type="transmembrane region" description="Helical" evidence="1">
    <location>
        <begin position="42"/>
        <end position="62"/>
    </location>
</feature>
<keyword evidence="1" id="KW-0472">Membrane</keyword>
<dbReference type="Proteomes" id="UP000018851">
    <property type="component" value="Plasmid pNXO2"/>
</dbReference>
<reference evidence="3 4" key="1">
    <citation type="submission" date="2015-05" db="EMBL/GenBank/DDBJ databases">
        <title>Plasmid of Sphingomonas sanxanigenens NX02.</title>
        <authorList>
            <person name="Huang H."/>
            <person name="Ma T."/>
        </authorList>
    </citation>
    <scope>NUCLEOTIDE SEQUENCE [LARGE SCALE GENOMIC DNA]</scope>
    <source>
        <strain evidence="3 4">NX02</strain>
        <plasmid evidence="4">Plasmid pNXO2</plasmid>
    </source>
</reference>
<feature type="transmembrane region" description="Helical" evidence="1">
    <location>
        <begin position="92"/>
        <end position="116"/>
    </location>
</feature>
<dbReference type="AlphaFoldDB" id="A0A0F7JU40"/>
<keyword evidence="3" id="KW-0614">Plasmid</keyword>